<accession>A0A5C3PG13</accession>
<organism evidence="1 2">
    <name type="scientific">Polyporus arcularius HHB13444</name>
    <dbReference type="NCBI Taxonomy" id="1314778"/>
    <lineage>
        <taxon>Eukaryota</taxon>
        <taxon>Fungi</taxon>
        <taxon>Dikarya</taxon>
        <taxon>Basidiomycota</taxon>
        <taxon>Agaricomycotina</taxon>
        <taxon>Agaricomycetes</taxon>
        <taxon>Polyporales</taxon>
        <taxon>Polyporaceae</taxon>
        <taxon>Polyporus</taxon>
    </lineage>
</organism>
<dbReference type="InParanoid" id="A0A5C3PG13"/>
<protein>
    <submittedName>
        <fullName evidence="1">Uncharacterized protein</fullName>
    </submittedName>
</protein>
<name>A0A5C3PG13_9APHY</name>
<dbReference type="AlphaFoldDB" id="A0A5C3PG13"/>
<proteinExistence type="predicted"/>
<dbReference type="EMBL" id="ML211149">
    <property type="protein sequence ID" value="TFK87528.1"/>
    <property type="molecule type" value="Genomic_DNA"/>
</dbReference>
<dbReference type="Proteomes" id="UP000308197">
    <property type="component" value="Unassembled WGS sequence"/>
</dbReference>
<gene>
    <name evidence="1" type="ORF">K466DRAFT_106834</name>
</gene>
<evidence type="ECO:0000313" key="2">
    <source>
        <dbReference type="Proteomes" id="UP000308197"/>
    </source>
</evidence>
<reference evidence="1 2" key="1">
    <citation type="journal article" date="2019" name="Nat. Ecol. Evol.">
        <title>Megaphylogeny resolves global patterns of mushroom evolution.</title>
        <authorList>
            <person name="Varga T."/>
            <person name="Krizsan K."/>
            <person name="Foldi C."/>
            <person name="Dima B."/>
            <person name="Sanchez-Garcia M."/>
            <person name="Sanchez-Ramirez S."/>
            <person name="Szollosi G.J."/>
            <person name="Szarkandi J.G."/>
            <person name="Papp V."/>
            <person name="Albert L."/>
            <person name="Andreopoulos W."/>
            <person name="Angelini C."/>
            <person name="Antonin V."/>
            <person name="Barry K.W."/>
            <person name="Bougher N.L."/>
            <person name="Buchanan P."/>
            <person name="Buyck B."/>
            <person name="Bense V."/>
            <person name="Catcheside P."/>
            <person name="Chovatia M."/>
            <person name="Cooper J."/>
            <person name="Damon W."/>
            <person name="Desjardin D."/>
            <person name="Finy P."/>
            <person name="Geml J."/>
            <person name="Haridas S."/>
            <person name="Hughes K."/>
            <person name="Justo A."/>
            <person name="Karasinski D."/>
            <person name="Kautmanova I."/>
            <person name="Kiss B."/>
            <person name="Kocsube S."/>
            <person name="Kotiranta H."/>
            <person name="LaButti K.M."/>
            <person name="Lechner B.E."/>
            <person name="Liimatainen K."/>
            <person name="Lipzen A."/>
            <person name="Lukacs Z."/>
            <person name="Mihaltcheva S."/>
            <person name="Morgado L.N."/>
            <person name="Niskanen T."/>
            <person name="Noordeloos M.E."/>
            <person name="Ohm R.A."/>
            <person name="Ortiz-Santana B."/>
            <person name="Ovrebo C."/>
            <person name="Racz N."/>
            <person name="Riley R."/>
            <person name="Savchenko A."/>
            <person name="Shiryaev A."/>
            <person name="Soop K."/>
            <person name="Spirin V."/>
            <person name="Szebenyi C."/>
            <person name="Tomsovsky M."/>
            <person name="Tulloss R.E."/>
            <person name="Uehling J."/>
            <person name="Grigoriev I.V."/>
            <person name="Vagvolgyi C."/>
            <person name="Papp T."/>
            <person name="Martin F.M."/>
            <person name="Miettinen O."/>
            <person name="Hibbett D.S."/>
            <person name="Nagy L.G."/>
        </authorList>
    </citation>
    <scope>NUCLEOTIDE SEQUENCE [LARGE SCALE GENOMIC DNA]</scope>
    <source>
        <strain evidence="1 2">HHB13444</strain>
    </source>
</reference>
<keyword evidence="2" id="KW-1185">Reference proteome</keyword>
<sequence>MLTRRPDTCRRACRRGRARWGRRPLFSRARPMARGGMQRRPRESPAMPRMRICSAAHWASTHCLTSLHHRRSLAYLELRPPFATESGIADRCMCKNLEYGCLLSTSLDVLCGLGSPSLAWRRNPIAFGGANACLSAMGVDSEVDFHPWSRQCGECQLDGAARCTGSQVKGRAITMWSPFPLAGTDTWRQIRRFGSIARCTNLRRKDAA</sequence>
<evidence type="ECO:0000313" key="1">
    <source>
        <dbReference type="EMBL" id="TFK87528.1"/>
    </source>
</evidence>